<proteinExistence type="predicted"/>
<accession>A0A1C3VXH7</accession>
<evidence type="ECO:0000256" key="1">
    <source>
        <dbReference type="SAM" id="Phobius"/>
    </source>
</evidence>
<gene>
    <name evidence="3" type="ORF">GA0061102_101967</name>
</gene>
<dbReference type="InterPro" id="IPR000620">
    <property type="entry name" value="EamA_dom"/>
</dbReference>
<dbReference type="Proteomes" id="UP000199435">
    <property type="component" value="Unassembled WGS sequence"/>
</dbReference>
<feature type="transmembrane region" description="Helical" evidence="1">
    <location>
        <begin position="111"/>
        <end position="129"/>
    </location>
</feature>
<protein>
    <submittedName>
        <fullName evidence="3">Permease of the drug/metabolite transporter (DMT) superfamily</fullName>
    </submittedName>
</protein>
<dbReference type="Gene3D" id="1.10.3730.20">
    <property type="match status" value="1"/>
</dbReference>
<dbReference type="EMBL" id="FMAH01000019">
    <property type="protein sequence ID" value="SCB32355.1"/>
    <property type="molecule type" value="Genomic_DNA"/>
</dbReference>
<feature type="transmembrane region" description="Helical" evidence="1">
    <location>
        <begin position="138"/>
        <end position="155"/>
    </location>
</feature>
<keyword evidence="4" id="KW-1185">Reference proteome</keyword>
<dbReference type="GO" id="GO:0016020">
    <property type="term" value="C:membrane"/>
    <property type="evidence" value="ECO:0007669"/>
    <property type="project" value="InterPro"/>
</dbReference>
<feature type="transmembrane region" description="Helical" evidence="1">
    <location>
        <begin position="190"/>
        <end position="208"/>
    </location>
</feature>
<dbReference type="PANTHER" id="PTHR22911">
    <property type="entry name" value="ACYL-MALONYL CONDENSING ENZYME-RELATED"/>
    <property type="match status" value="1"/>
</dbReference>
<evidence type="ECO:0000313" key="3">
    <source>
        <dbReference type="EMBL" id="SCB32355.1"/>
    </source>
</evidence>
<dbReference type="AlphaFoldDB" id="A0A1C3VXH7"/>
<reference evidence="4" key="1">
    <citation type="submission" date="2016-08" db="EMBL/GenBank/DDBJ databases">
        <authorList>
            <person name="Varghese N."/>
            <person name="Submissions Spin"/>
        </authorList>
    </citation>
    <scope>NUCLEOTIDE SEQUENCE [LARGE SCALE GENOMIC DNA]</scope>
    <source>
        <strain evidence="4">HAMBI 2971</strain>
    </source>
</reference>
<dbReference type="RefSeq" id="WP_092850981.1">
    <property type="nucleotide sequence ID" value="NZ_FMAH01000019.1"/>
</dbReference>
<feature type="domain" description="EamA" evidence="2">
    <location>
        <begin position="161"/>
        <end position="290"/>
    </location>
</feature>
<keyword evidence="1" id="KW-0472">Membrane</keyword>
<evidence type="ECO:0000259" key="2">
    <source>
        <dbReference type="Pfam" id="PF00892"/>
    </source>
</evidence>
<keyword evidence="1" id="KW-0812">Transmembrane</keyword>
<feature type="transmembrane region" description="Helical" evidence="1">
    <location>
        <begin position="47"/>
        <end position="65"/>
    </location>
</feature>
<evidence type="ECO:0000313" key="4">
    <source>
        <dbReference type="Proteomes" id="UP000199435"/>
    </source>
</evidence>
<feature type="transmembrane region" description="Helical" evidence="1">
    <location>
        <begin position="220"/>
        <end position="241"/>
    </location>
</feature>
<dbReference type="OrthoDB" id="7818056at2"/>
<name>A0A1C3VXH7_9HYPH</name>
<feature type="transmembrane region" description="Helical" evidence="1">
    <location>
        <begin position="274"/>
        <end position="292"/>
    </location>
</feature>
<feature type="transmembrane region" description="Helical" evidence="1">
    <location>
        <begin position="248"/>
        <end position="268"/>
    </location>
</feature>
<feature type="transmembrane region" description="Helical" evidence="1">
    <location>
        <begin position="161"/>
        <end position="183"/>
    </location>
</feature>
<dbReference type="InterPro" id="IPR037185">
    <property type="entry name" value="EmrE-like"/>
</dbReference>
<feature type="domain" description="EamA" evidence="2">
    <location>
        <begin position="19"/>
        <end position="152"/>
    </location>
</feature>
<dbReference type="STRING" id="411945.GA0061102_101967"/>
<keyword evidence="1" id="KW-1133">Transmembrane helix</keyword>
<sequence>MSSITADSSSAAAGRSALRGVLVAFSAYAVFAFSDASIKILHGVVPSYQVAFIGALFGFAAVPFLKRREDGWLDVVKTSNRPLWLLRFICGATGAICSVIAFTKLPMAEAFALLFLLPSFVTILSVIFLKEDVRWQRWTAVILGFVGVLIVLRPGFRELSIGHFCAAIGGLAAAISIVINRALGSKEKRISLYGAGLFGTLVVSGFLMLSEVMAPTATQWIFLASYGLLGALGNVLLMNAAHMAPANLVAPPQYSQMLWAIVFGYLLFNDSIDMPMAFGIVLIIFSGLLTLARERKRGTPLPAAVAGNTQAALATAQEDEPATPER</sequence>
<feature type="transmembrane region" description="Helical" evidence="1">
    <location>
        <begin position="85"/>
        <end position="105"/>
    </location>
</feature>
<organism evidence="3 4">
    <name type="scientific">Rhizobium miluonense</name>
    <dbReference type="NCBI Taxonomy" id="411945"/>
    <lineage>
        <taxon>Bacteria</taxon>
        <taxon>Pseudomonadati</taxon>
        <taxon>Pseudomonadota</taxon>
        <taxon>Alphaproteobacteria</taxon>
        <taxon>Hyphomicrobiales</taxon>
        <taxon>Rhizobiaceae</taxon>
        <taxon>Rhizobium/Agrobacterium group</taxon>
        <taxon>Rhizobium</taxon>
    </lineage>
</organism>
<dbReference type="SUPFAM" id="SSF103481">
    <property type="entry name" value="Multidrug resistance efflux transporter EmrE"/>
    <property type="match status" value="2"/>
</dbReference>
<dbReference type="Pfam" id="PF00892">
    <property type="entry name" value="EamA"/>
    <property type="match status" value="2"/>
</dbReference>
<dbReference type="PANTHER" id="PTHR22911:SF135">
    <property type="entry name" value="BLR4310 PROTEIN"/>
    <property type="match status" value="1"/>
</dbReference>